<dbReference type="Proteomes" id="UP000515237">
    <property type="component" value="Chromosome"/>
</dbReference>
<evidence type="ECO:0008006" key="4">
    <source>
        <dbReference type="Google" id="ProtNLM"/>
    </source>
</evidence>
<keyword evidence="1" id="KW-1133">Transmembrane helix</keyword>
<reference evidence="2 3" key="1">
    <citation type="journal article" date="2018" name="Int. J. Syst. Evol. Microbiol.">
        <title>Adhaeribacter swui sp. nov., isolated from wet mud.</title>
        <authorList>
            <person name="Kim D.U."/>
            <person name="Kim K.W."/>
            <person name="Kang M.S."/>
            <person name="Kim J.Y."/>
            <person name="Jang J.H."/>
            <person name="Kim M.K."/>
        </authorList>
    </citation>
    <scope>NUCLEOTIDE SEQUENCE [LARGE SCALE GENOMIC DNA]</scope>
    <source>
        <strain evidence="2 3">KCTC 52873</strain>
    </source>
</reference>
<dbReference type="RefSeq" id="WP_185272276.1">
    <property type="nucleotide sequence ID" value="NZ_CP055156.1"/>
</dbReference>
<evidence type="ECO:0000256" key="1">
    <source>
        <dbReference type="SAM" id="Phobius"/>
    </source>
</evidence>
<feature type="transmembrane region" description="Helical" evidence="1">
    <location>
        <begin position="59"/>
        <end position="78"/>
    </location>
</feature>
<accession>A0A7G7G2W8</accession>
<feature type="transmembrane region" description="Helical" evidence="1">
    <location>
        <begin position="30"/>
        <end position="47"/>
    </location>
</feature>
<feature type="transmembrane region" description="Helical" evidence="1">
    <location>
        <begin position="90"/>
        <end position="109"/>
    </location>
</feature>
<sequence>MESQNISLNGADFSVDSTVETQYLISVPKFILLSILSFGLYEIWWVYKAWRFYQQKEDLDIMPAGRALFNLFFLYTLLKKIKNYANQKGVTTRYSVDLLFIGYLVSVFITKLPNGFGLLLGMSSVLFLIPPFKALNFAKRNSPELTVLEQNYFSGRQIAVLVIGAMMWFVIIMGMISEL</sequence>
<evidence type="ECO:0000313" key="2">
    <source>
        <dbReference type="EMBL" id="QNF31502.1"/>
    </source>
</evidence>
<keyword evidence="1" id="KW-0472">Membrane</keyword>
<proteinExistence type="predicted"/>
<dbReference type="AlphaFoldDB" id="A0A7G7G2W8"/>
<protein>
    <recommendedName>
        <fullName evidence="4">DUF4234 domain-containing protein</fullName>
    </recommendedName>
</protein>
<organism evidence="2 3">
    <name type="scientific">Adhaeribacter swui</name>
    <dbReference type="NCBI Taxonomy" id="2086471"/>
    <lineage>
        <taxon>Bacteria</taxon>
        <taxon>Pseudomonadati</taxon>
        <taxon>Bacteroidota</taxon>
        <taxon>Cytophagia</taxon>
        <taxon>Cytophagales</taxon>
        <taxon>Hymenobacteraceae</taxon>
        <taxon>Adhaeribacter</taxon>
    </lineage>
</organism>
<keyword evidence="3" id="KW-1185">Reference proteome</keyword>
<name>A0A7G7G2W8_9BACT</name>
<keyword evidence="1" id="KW-0812">Transmembrane</keyword>
<dbReference type="KEGG" id="aswu:HUW51_01715"/>
<feature type="transmembrane region" description="Helical" evidence="1">
    <location>
        <begin position="158"/>
        <end position="176"/>
    </location>
</feature>
<feature type="transmembrane region" description="Helical" evidence="1">
    <location>
        <begin position="115"/>
        <end position="137"/>
    </location>
</feature>
<dbReference type="EMBL" id="CP055156">
    <property type="protein sequence ID" value="QNF31502.1"/>
    <property type="molecule type" value="Genomic_DNA"/>
</dbReference>
<evidence type="ECO:0000313" key="3">
    <source>
        <dbReference type="Proteomes" id="UP000515237"/>
    </source>
</evidence>
<gene>
    <name evidence="2" type="ORF">HUW51_01715</name>
</gene>